<gene>
    <name evidence="2" type="ORF">MiAbB_01313</name>
</gene>
<feature type="region of interest" description="Disordered" evidence="1">
    <location>
        <begin position="32"/>
        <end position="51"/>
    </location>
</feature>
<accession>A0A402DB54</accession>
<evidence type="ECO:0000256" key="1">
    <source>
        <dbReference type="SAM" id="MobiDB-lite"/>
    </source>
</evidence>
<evidence type="ECO:0000313" key="2">
    <source>
        <dbReference type="EMBL" id="GCE59398.1"/>
    </source>
</evidence>
<dbReference type="AlphaFoldDB" id="A0A402DB54"/>
<name>A0A402DB54_MICAE</name>
<proteinExistence type="predicted"/>
<organism evidence="2 3">
    <name type="scientific">Microcystis aeruginosa NIES-4285</name>
    <dbReference type="NCBI Taxonomy" id="2497681"/>
    <lineage>
        <taxon>Bacteria</taxon>
        <taxon>Bacillati</taxon>
        <taxon>Cyanobacteriota</taxon>
        <taxon>Cyanophyceae</taxon>
        <taxon>Oscillatoriophycideae</taxon>
        <taxon>Chroococcales</taxon>
        <taxon>Microcystaceae</taxon>
        <taxon>Microcystis</taxon>
    </lineage>
</organism>
<dbReference type="EMBL" id="BIFY01000015">
    <property type="protein sequence ID" value="GCE59398.1"/>
    <property type="molecule type" value="Genomic_DNA"/>
</dbReference>
<comment type="caution">
    <text evidence="2">The sequence shown here is derived from an EMBL/GenBank/DDBJ whole genome shotgun (WGS) entry which is preliminary data.</text>
</comment>
<reference evidence="3" key="1">
    <citation type="submission" date="2018-12" db="EMBL/GenBank/DDBJ databases">
        <title>Genome sequence of Microcystis aeruginosa NIES-4285.</title>
        <authorList>
            <person name="Tanabe Y."/>
        </authorList>
    </citation>
    <scope>NUCLEOTIDE SEQUENCE [LARGE SCALE GENOMIC DNA]</scope>
    <source>
        <strain evidence="3">NIES-4285</strain>
    </source>
</reference>
<dbReference type="Proteomes" id="UP000289660">
    <property type="component" value="Unassembled WGS sequence"/>
</dbReference>
<sequence length="97" mass="11136">METIAIVTSLLAICSSAISLIAKYRFQRRERNNPKMLNKKSAEGQRQQQLRQMEEKIELMRSFSSSKSGDMSEYKKLALDISDSASRIVDELESDKF</sequence>
<dbReference type="RefSeq" id="WP_130756818.1">
    <property type="nucleotide sequence ID" value="NZ_BIFY01000015.1"/>
</dbReference>
<protein>
    <submittedName>
        <fullName evidence="2">Uncharacterized protein</fullName>
    </submittedName>
</protein>
<evidence type="ECO:0000313" key="3">
    <source>
        <dbReference type="Proteomes" id="UP000289660"/>
    </source>
</evidence>